<feature type="compositionally biased region" description="Basic residues" evidence="1">
    <location>
        <begin position="414"/>
        <end position="427"/>
    </location>
</feature>
<feature type="compositionally biased region" description="Basic and acidic residues" evidence="1">
    <location>
        <begin position="74"/>
        <end position="87"/>
    </location>
</feature>
<proteinExistence type="predicted"/>
<feature type="region of interest" description="Disordered" evidence="1">
    <location>
        <begin position="1"/>
        <end position="444"/>
    </location>
</feature>
<organism evidence="2">
    <name type="scientific">uncultured Gemmatimonadota bacterium</name>
    <dbReference type="NCBI Taxonomy" id="203437"/>
    <lineage>
        <taxon>Bacteria</taxon>
        <taxon>Pseudomonadati</taxon>
        <taxon>Gemmatimonadota</taxon>
        <taxon>environmental samples</taxon>
    </lineage>
</organism>
<feature type="compositionally biased region" description="Gly residues" evidence="1">
    <location>
        <begin position="226"/>
        <end position="236"/>
    </location>
</feature>
<name>A0A6J4N2J3_9BACT</name>
<feature type="non-terminal residue" evidence="2">
    <location>
        <position position="1"/>
    </location>
</feature>
<gene>
    <name evidence="2" type="ORF">AVDCRST_MAG89-4764</name>
</gene>
<feature type="compositionally biased region" description="Basic and acidic residues" evidence="1">
    <location>
        <begin position="145"/>
        <end position="156"/>
    </location>
</feature>
<feature type="compositionally biased region" description="Low complexity" evidence="1">
    <location>
        <begin position="327"/>
        <end position="342"/>
    </location>
</feature>
<dbReference type="AlphaFoldDB" id="A0A6J4N2J3"/>
<reference evidence="2" key="1">
    <citation type="submission" date="2020-02" db="EMBL/GenBank/DDBJ databases">
        <authorList>
            <person name="Meier V. D."/>
        </authorList>
    </citation>
    <scope>NUCLEOTIDE SEQUENCE</scope>
    <source>
        <strain evidence="2">AVDCRST_MAG89</strain>
    </source>
</reference>
<protein>
    <submittedName>
        <fullName evidence="2">Replication-associated recombination protein RarA</fullName>
    </submittedName>
</protein>
<feature type="compositionally biased region" description="Basic residues" evidence="1">
    <location>
        <begin position="301"/>
        <end position="310"/>
    </location>
</feature>
<evidence type="ECO:0000313" key="2">
    <source>
        <dbReference type="EMBL" id="CAA9373132.1"/>
    </source>
</evidence>
<dbReference type="EMBL" id="CADCTV010001004">
    <property type="protein sequence ID" value="CAA9373132.1"/>
    <property type="molecule type" value="Genomic_DNA"/>
</dbReference>
<feature type="compositionally biased region" description="Gly residues" evidence="1">
    <location>
        <begin position="190"/>
        <end position="200"/>
    </location>
</feature>
<evidence type="ECO:0000256" key="1">
    <source>
        <dbReference type="SAM" id="MobiDB-lite"/>
    </source>
</evidence>
<accession>A0A6J4N2J3</accession>
<sequence length="444" mass="46414">ERPVPVRRGPAAREEARRRAARGGIVRAAGGADAAAHAGRDRRPAAPGGAGWNAAEAAGDGAPAQPDPPRPAGKRQDHAGQGHRGGERLFVPALQRRQRGRAAAARGGEGGRDAEEGRPAHAAVRGRDPSAEQGAAGLPSPVDRIGADDAGGRHDGAPGVRDQPRRPVALARAGAGAPERGRRTQRGPSRAGGRGAGAGRCGRDHRPRSRRRAGAPHGRRRAAGADGAGDRGAAGGDGRHRPGGRSRGAAAAHGTLRHLADVRDAVGVPQVAAGQHGKRRAVLGHADDPGGRGSQDGLPPPRRRRVRGRRAGGPAGGHRLRERHAGVRAPGRARGAAAAVQRHPVRGERAQVEPRVPGRRRRRAGRPRAPRRPHPAPPAQPHHVADEGVGLRRGLQVRPRLSRRLHAPADAAGRHRRPALLRAHGPRLRSQDRRPHARSRRPGV</sequence>
<feature type="compositionally biased region" description="Low complexity" evidence="1">
    <location>
        <begin position="166"/>
        <end position="178"/>
    </location>
</feature>
<feature type="compositionally biased region" description="Basic and acidic residues" evidence="1">
    <location>
        <begin position="109"/>
        <end position="130"/>
    </location>
</feature>
<feature type="compositionally biased region" description="Basic residues" evidence="1">
    <location>
        <begin position="203"/>
        <end position="222"/>
    </location>
</feature>
<feature type="compositionally biased region" description="Low complexity" evidence="1">
    <location>
        <begin position="52"/>
        <end position="64"/>
    </location>
</feature>
<feature type="compositionally biased region" description="Low complexity" evidence="1">
    <location>
        <begin position="22"/>
        <end position="37"/>
    </location>
</feature>
<feature type="compositionally biased region" description="Basic residues" evidence="1">
    <location>
        <begin position="435"/>
        <end position="444"/>
    </location>
</feature>
<feature type="compositionally biased region" description="Basic residues" evidence="1">
    <location>
        <begin position="357"/>
        <end position="374"/>
    </location>
</feature>
<feature type="non-terminal residue" evidence="2">
    <location>
        <position position="444"/>
    </location>
</feature>